<dbReference type="AlphaFoldDB" id="V5F326"/>
<keyword evidence="2" id="KW-0436">Ligase</keyword>
<dbReference type="Pfam" id="PF01068">
    <property type="entry name" value="DNA_ligase_A_M"/>
    <property type="match status" value="1"/>
</dbReference>
<dbReference type="GO" id="GO:0003910">
    <property type="term" value="F:DNA ligase (ATP) activity"/>
    <property type="evidence" value="ECO:0007669"/>
    <property type="project" value="UniProtKB-EC"/>
</dbReference>
<keyword evidence="10" id="KW-1185">Reference proteome</keyword>
<dbReference type="PROSITE" id="PS00333">
    <property type="entry name" value="DNA_LIGASE_A2"/>
    <property type="match status" value="1"/>
</dbReference>
<dbReference type="CDD" id="cd07896">
    <property type="entry name" value="Adenylation_kDNA_ligase_like"/>
    <property type="match status" value="1"/>
</dbReference>
<keyword evidence="4" id="KW-0227">DNA damage</keyword>
<evidence type="ECO:0000256" key="2">
    <source>
        <dbReference type="ARBA" id="ARBA00022598"/>
    </source>
</evidence>
<dbReference type="OrthoDB" id="9782700at2"/>
<evidence type="ECO:0000256" key="3">
    <source>
        <dbReference type="ARBA" id="ARBA00022705"/>
    </source>
</evidence>
<accession>V5F326</accession>
<dbReference type="InterPro" id="IPR029319">
    <property type="entry name" value="DNA_ligase_OB"/>
</dbReference>
<protein>
    <recommendedName>
        <fullName evidence="8">ATP-dependent DNA ligase family profile domain-containing protein</fullName>
    </recommendedName>
</protein>
<organism evidence="9 10">
    <name type="scientific">Vibrio halioticoli NBRC 102217</name>
    <dbReference type="NCBI Taxonomy" id="1219072"/>
    <lineage>
        <taxon>Bacteria</taxon>
        <taxon>Pseudomonadati</taxon>
        <taxon>Pseudomonadota</taxon>
        <taxon>Gammaproteobacteria</taxon>
        <taxon>Vibrionales</taxon>
        <taxon>Vibrionaceae</taxon>
        <taxon>Vibrio</taxon>
    </lineage>
</organism>
<name>V5F326_9VIBR</name>
<evidence type="ECO:0000313" key="9">
    <source>
        <dbReference type="EMBL" id="GAD89554.1"/>
    </source>
</evidence>
<dbReference type="GO" id="GO:0006310">
    <property type="term" value="P:DNA recombination"/>
    <property type="evidence" value="ECO:0007669"/>
    <property type="project" value="InterPro"/>
</dbReference>
<dbReference type="Gene3D" id="3.30.470.30">
    <property type="entry name" value="DNA ligase/mRNA capping enzyme"/>
    <property type="match status" value="1"/>
</dbReference>
<dbReference type="RefSeq" id="WP_023403918.1">
    <property type="nucleotide sequence ID" value="NZ_BAUJ01000021.1"/>
</dbReference>
<sequence>MSVVNPLNSVSLMALSCAAIPCCSALADNLMLASVYQGQALSEQHLVSEKLDGIRALWNGKELITRNGSSINAPGSFISQMPPFAVEGELWAGRGNFALVQQTVLDAKADEKAWSKISFVLFDRQDVLTSYAKRHDSLLQWKFNDAQTHAQVIVAEQRPFRSYQSLGEALQKVVKLGGEGLMVRNKHSVYIAGRSEALYKIKLHQDAEARVIGYKQGKGKYQHLVGALHVESPQGVRFYIGSGLTDAHRRNPPKVGTNITYRYNDKTAKGVPKFARFMRERSEF</sequence>
<dbReference type="InterPro" id="IPR012310">
    <property type="entry name" value="DNA_ligase_ATP-dep_cent"/>
</dbReference>
<dbReference type="InterPro" id="IPR012340">
    <property type="entry name" value="NA-bd_OB-fold"/>
</dbReference>
<evidence type="ECO:0000259" key="8">
    <source>
        <dbReference type="PROSITE" id="PS50160"/>
    </source>
</evidence>
<dbReference type="Proteomes" id="UP000017800">
    <property type="component" value="Unassembled WGS sequence"/>
</dbReference>
<feature type="chain" id="PRO_5004732636" description="ATP-dependent DNA ligase family profile domain-containing protein" evidence="7">
    <location>
        <begin position="28"/>
        <end position="284"/>
    </location>
</feature>
<dbReference type="SUPFAM" id="SSF50249">
    <property type="entry name" value="Nucleic acid-binding proteins"/>
    <property type="match status" value="1"/>
</dbReference>
<dbReference type="Gene3D" id="3.30.1490.70">
    <property type="match status" value="1"/>
</dbReference>
<evidence type="ECO:0000256" key="1">
    <source>
        <dbReference type="ARBA" id="ARBA00001968"/>
    </source>
</evidence>
<evidence type="ECO:0000256" key="5">
    <source>
        <dbReference type="ARBA" id="ARBA00023204"/>
    </source>
</evidence>
<dbReference type="GO" id="GO:0006260">
    <property type="term" value="P:DNA replication"/>
    <property type="evidence" value="ECO:0007669"/>
    <property type="project" value="UniProtKB-KW"/>
</dbReference>
<comment type="cofactor">
    <cofactor evidence="1">
        <name>a divalent metal cation</name>
        <dbReference type="ChEBI" id="CHEBI:60240"/>
    </cofactor>
</comment>
<dbReference type="GO" id="GO:0006281">
    <property type="term" value="P:DNA repair"/>
    <property type="evidence" value="ECO:0007669"/>
    <property type="project" value="UniProtKB-KW"/>
</dbReference>
<evidence type="ECO:0000256" key="4">
    <source>
        <dbReference type="ARBA" id="ARBA00022763"/>
    </source>
</evidence>
<feature type="signal peptide" evidence="7">
    <location>
        <begin position="1"/>
        <end position="27"/>
    </location>
</feature>
<evidence type="ECO:0000256" key="7">
    <source>
        <dbReference type="SAM" id="SignalP"/>
    </source>
</evidence>
<dbReference type="Pfam" id="PF14743">
    <property type="entry name" value="DNA_ligase_OB_2"/>
    <property type="match status" value="1"/>
</dbReference>
<dbReference type="GO" id="GO:0005524">
    <property type="term" value="F:ATP binding"/>
    <property type="evidence" value="ECO:0007669"/>
    <property type="project" value="InterPro"/>
</dbReference>
<dbReference type="Gene3D" id="2.40.50.140">
    <property type="entry name" value="Nucleic acid-binding proteins"/>
    <property type="match status" value="1"/>
</dbReference>
<dbReference type="InterPro" id="IPR016059">
    <property type="entry name" value="DNA_ligase_ATP-dep_CS"/>
</dbReference>
<dbReference type="SUPFAM" id="SSF56091">
    <property type="entry name" value="DNA ligase/mRNA capping enzyme, catalytic domain"/>
    <property type="match status" value="1"/>
</dbReference>
<dbReference type="PROSITE" id="PS50160">
    <property type="entry name" value="DNA_LIGASE_A3"/>
    <property type="match status" value="1"/>
</dbReference>
<keyword evidence="7" id="KW-0732">Signal</keyword>
<evidence type="ECO:0000256" key="6">
    <source>
        <dbReference type="ARBA" id="ARBA00034003"/>
    </source>
</evidence>
<dbReference type="eggNOG" id="COG1793">
    <property type="taxonomic scope" value="Bacteria"/>
</dbReference>
<dbReference type="PANTHER" id="PTHR47810">
    <property type="entry name" value="DNA LIGASE"/>
    <property type="match status" value="1"/>
</dbReference>
<dbReference type="NCBIfam" id="NF006592">
    <property type="entry name" value="PRK09125.1"/>
    <property type="match status" value="1"/>
</dbReference>
<comment type="caution">
    <text evidence="9">The sequence shown here is derived from an EMBL/GenBank/DDBJ whole genome shotgun (WGS) entry which is preliminary data.</text>
</comment>
<comment type="catalytic activity">
    <reaction evidence="6">
        <text>ATP + (deoxyribonucleotide)n-3'-hydroxyl + 5'-phospho-(deoxyribonucleotide)m = (deoxyribonucleotide)n+m + AMP + diphosphate.</text>
        <dbReference type="EC" id="6.5.1.1"/>
    </reaction>
</comment>
<dbReference type="PANTHER" id="PTHR47810:SF1">
    <property type="entry name" value="DNA LIGASE B"/>
    <property type="match status" value="1"/>
</dbReference>
<keyword evidence="5" id="KW-0234">DNA repair</keyword>
<gene>
    <name evidence="9" type="ORF">VHA01S_021_00480</name>
</gene>
<evidence type="ECO:0000313" key="10">
    <source>
        <dbReference type="Proteomes" id="UP000017800"/>
    </source>
</evidence>
<keyword evidence="3" id="KW-0235">DNA replication</keyword>
<proteinExistence type="predicted"/>
<feature type="domain" description="ATP-dependent DNA ligase family profile" evidence="8">
    <location>
        <begin position="121"/>
        <end position="202"/>
    </location>
</feature>
<dbReference type="InterPro" id="IPR050326">
    <property type="entry name" value="NAD_dep_DNA_ligaseB"/>
</dbReference>
<dbReference type="EMBL" id="BAUJ01000021">
    <property type="protein sequence ID" value="GAD89554.1"/>
    <property type="molecule type" value="Genomic_DNA"/>
</dbReference>
<dbReference type="CDD" id="cd08041">
    <property type="entry name" value="OBF_kDNA_ligase_like"/>
    <property type="match status" value="1"/>
</dbReference>
<reference evidence="9 10" key="1">
    <citation type="submission" date="2013-11" db="EMBL/GenBank/DDBJ databases">
        <title>Whole genome shotgun sequence of Vibrio halioticoli NBRC 102217.</title>
        <authorList>
            <person name="Isaki S."/>
            <person name="Kimura A."/>
            <person name="Ohji S."/>
            <person name="Hosoyama A."/>
            <person name="Fujita N."/>
            <person name="Hashimoto M."/>
            <person name="Hosoyama Y."/>
            <person name="Yamazoe A."/>
        </authorList>
    </citation>
    <scope>NUCLEOTIDE SEQUENCE [LARGE SCALE GENOMIC DNA]</scope>
    <source>
        <strain evidence="9 10">NBRC 102217</strain>
    </source>
</reference>